<gene>
    <name evidence="1" type="ORF">B0A64_02160</name>
</gene>
<name>A0A227PI84_9FLAO</name>
<sequence length="234" mass="27295">MYGKVHVLKEYDAETKETTTLEYIIKDGDTIFHGKFINYNEKGNKTYEGNFVNGQIKGESIFYYDNGTIESVHYRKTSKILEESFYYHPNGKDMRYMIYDDLGISAFIIDFDEKGNVENYKGYPIMEVYQSKIANKEKSKTKINQYLKVGDTLKHQYLIAYIPNAKRDIRIKNMDSDYTKVKSTLKKTSQISFDIEEVLTTKGINTIIATVKYEFDDKEKTVINDATSFKIQVH</sequence>
<organism evidence="1 2">
    <name type="scientific">Flavobacterium araucananum</name>
    <dbReference type="NCBI Taxonomy" id="946678"/>
    <lineage>
        <taxon>Bacteria</taxon>
        <taxon>Pseudomonadati</taxon>
        <taxon>Bacteroidota</taxon>
        <taxon>Flavobacteriia</taxon>
        <taxon>Flavobacteriales</taxon>
        <taxon>Flavobacteriaceae</taxon>
        <taxon>Flavobacterium</taxon>
    </lineage>
</organism>
<evidence type="ECO:0000313" key="1">
    <source>
        <dbReference type="EMBL" id="OXG09579.1"/>
    </source>
</evidence>
<evidence type="ECO:0000313" key="2">
    <source>
        <dbReference type="Proteomes" id="UP000214684"/>
    </source>
</evidence>
<dbReference type="OrthoDB" id="1331719at2"/>
<proteinExistence type="predicted"/>
<dbReference type="Gene3D" id="2.20.110.10">
    <property type="entry name" value="Histone H3 K4-specific methyltransferase SET7/9 N-terminal domain"/>
    <property type="match status" value="1"/>
</dbReference>
<accession>A0A227PI84</accession>
<dbReference type="Proteomes" id="UP000214684">
    <property type="component" value="Unassembled WGS sequence"/>
</dbReference>
<dbReference type="AlphaFoldDB" id="A0A227PI84"/>
<keyword evidence="2" id="KW-1185">Reference proteome</keyword>
<evidence type="ECO:0008006" key="3">
    <source>
        <dbReference type="Google" id="ProtNLM"/>
    </source>
</evidence>
<comment type="caution">
    <text evidence="1">The sequence shown here is derived from an EMBL/GenBank/DDBJ whole genome shotgun (WGS) entry which is preliminary data.</text>
</comment>
<dbReference type="EMBL" id="MUGS01000002">
    <property type="protein sequence ID" value="OXG09579.1"/>
    <property type="molecule type" value="Genomic_DNA"/>
</dbReference>
<dbReference type="RefSeq" id="WP_089477884.1">
    <property type="nucleotide sequence ID" value="NZ_MUGS01000002.1"/>
</dbReference>
<protein>
    <recommendedName>
        <fullName evidence="3">MORN repeat protein</fullName>
    </recommendedName>
</protein>
<dbReference type="SUPFAM" id="SSF82185">
    <property type="entry name" value="Histone H3 K4-specific methyltransferase SET7/9 N-terminal domain"/>
    <property type="match status" value="1"/>
</dbReference>
<reference evidence="1 2" key="1">
    <citation type="submission" date="2016-11" db="EMBL/GenBank/DDBJ databases">
        <title>Whole genomes of Flavobacteriaceae.</title>
        <authorList>
            <person name="Stine C."/>
            <person name="Li C."/>
            <person name="Tadesse D."/>
        </authorList>
    </citation>
    <scope>NUCLEOTIDE SEQUENCE [LARGE SCALE GENOMIC DNA]</scope>
    <source>
        <strain evidence="1 2">DSM 24704</strain>
    </source>
</reference>